<accession>A0A5C4RZP8</accession>
<sequence>MDRCICDYRCVEINTSIPGLVCEAQDRLVWMNGKPKMITTTSSPGNGRKSTRRSGRTADQAA</sequence>
<evidence type="ECO:0000256" key="1">
    <source>
        <dbReference type="SAM" id="MobiDB-lite"/>
    </source>
</evidence>
<dbReference type="EMBL" id="VDCH01000040">
    <property type="protein sequence ID" value="TNJ36419.1"/>
    <property type="molecule type" value="Genomic_DNA"/>
</dbReference>
<dbReference type="RefSeq" id="WP_139457835.1">
    <property type="nucleotide sequence ID" value="NZ_VDCH01000040.1"/>
</dbReference>
<dbReference type="AlphaFoldDB" id="A0A5C4RZP8"/>
<comment type="caution">
    <text evidence="2">The sequence shown here is derived from an EMBL/GenBank/DDBJ whole genome shotgun (WGS) entry which is preliminary data.</text>
</comment>
<gene>
    <name evidence="2" type="ORF">FGF66_11830</name>
</gene>
<protein>
    <submittedName>
        <fullName evidence="2">Uncharacterized protein</fullName>
    </submittedName>
</protein>
<name>A0A5C4RZP8_CHLTI</name>
<organism evidence="2 3">
    <name type="scientific">Chlorobaculum thiosulfatiphilum</name>
    <name type="common">Chlorobium limicola f.sp. thiosulfatophilum</name>
    <dbReference type="NCBI Taxonomy" id="115852"/>
    <lineage>
        <taxon>Bacteria</taxon>
        <taxon>Pseudomonadati</taxon>
        <taxon>Chlorobiota</taxon>
        <taxon>Chlorobiia</taxon>
        <taxon>Chlorobiales</taxon>
        <taxon>Chlorobiaceae</taxon>
        <taxon>Chlorobaculum</taxon>
    </lineage>
</organism>
<reference evidence="2 3" key="1">
    <citation type="submission" date="2019-05" db="EMBL/GenBank/DDBJ databases">
        <title>Draft Whole-Genome sequence of the green sulfur bacterium Chlorobaculum thiosulfatiphilum DSM 249.</title>
        <authorList>
            <person name="Meyer T.E."/>
            <person name="Kyndt J.A."/>
        </authorList>
    </citation>
    <scope>NUCLEOTIDE SEQUENCE [LARGE SCALE GENOMIC DNA]</scope>
    <source>
        <strain evidence="2 3">DSM 249</strain>
    </source>
</reference>
<evidence type="ECO:0000313" key="3">
    <source>
        <dbReference type="Proteomes" id="UP000308271"/>
    </source>
</evidence>
<keyword evidence="3" id="KW-1185">Reference proteome</keyword>
<evidence type="ECO:0000313" key="2">
    <source>
        <dbReference type="EMBL" id="TNJ36419.1"/>
    </source>
</evidence>
<dbReference type="Proteomes" id="UP000308271">
    <property type="component" value="Unassembled WGS sequence"/>
</dbReference>
<proteinExistence type="predicted"/>
<feature type="region of interest" description="Disordered" evidence="1">
    <location>
        <begin position="35"/>
        <end position="62"/>
    </location>
</feature>